<name>A0A4Y3HY69_9VIBR</name>
<keyword evidence="2" id="KW-0813">Transport</keyword>
<proteinExistence type="predicted"/>
<dbReference type="EMBL" id="BJLF01000016">
    <property type="protein sequence ID" value="GEA52119.1"/>
    <property type="molecule type" value="Genomic_DNA"/>
</dbReference>
<dbReference type="GO" id="GO:0015288">
    <property type="term" value="F:porin activity"/>
    <property type="evidence" value="ECO:0007669"/>
    <property type="project" value="UniProtKB-KW"/>
</dbReference>
<evidence type="ECO:0000256" key="4">
    <source>
        <dbReference type="ARBA" id="ARBA00022597"/>
    </source>
</evidence>
<organism evidence="12 13">
    <name type="scientific">Vibrio inusitatus NBRC 102082</name>
    <dbReference type="NCBI Taxonomy" id="1219070"/>
    <lineage>
        <taxon>Bacteria</taxon>
        <taxon>Pseudomonadati</taxon>
        <taxon>Pseudomonadota</taxon>
        <taxon>Gammaproteobacteria</taxon>
        <taxon>Vibrionales</taxon>
        <taxon>Vibrionaceae</taxon>
        <taxon>Vibrio</taxon>
    </lineage>
</organism>
<keyword evidence="8" id="KW-0626">Porin</keyword>
<evidence type="ECO:0000256" key="6">
    <source>
        <dbReference type="ARBA" id="ARBA00022729"/>
    </source>
</evidence>
<evidence type="ECO:0000313" key="12">
    <source>
        <dbReference type="EMBL" id="GEA52119.1"/>
    </source>
</evidence>
<keyword evidence="4" id="KW-0762">Sugar transport</keyword>
<dbReference type="GO" id="GO:0009279">
    <property type="term" value="C:cell outer membrane"/>
    <property type="evidence" value="ECO:0007669"/>
    <property type="project" value="UniProtKB-SubCell"/>
</dbReference>
<keyword evidence="5" id="KW-0812">Transmembrane</keyword>
<dbReference type="GO" id="GO:0006811">
    <property type="term" value="P:monoatomic ion transport"/>
    <property type="evidence" value="ECO:0007669"/>
    <property type="project" value="UniProtKB-KW"/>
</dbReference>
<evidence type="ECO:0000313" key="13">
    <source>
        <dbReference type="Proteomes" id="UP000318717"/>
    </source>
</evidence>
<dbReference type="AlphaFoldDB" id="A0A4Y3HY69"/>
<comment type="subcellular location">
    <subcellularLocation>
        <location evidence="1">Cell outer membrane</location>
    </subcellularLocation>
</comment>
<dbReference type="Proteomes" id="UP000318717">
    <property type="component" value="Unassembled WGS sequence"/>
</dbReference>
<dbReference type="InterPro" id="IPR053713">
    <property type="entry name" value="Bact_OM_Channel_sf"/>
</dbReference>
<dbReference type="PANTHER" id="PTHR38105:SF2">
    <property type="entry name" value="N-ACETYLNEURAMINIC ACID OUTER MEMBRANE CHANNEL PROTEIN NANC-RELATED"/>
    <property type="match status" value="1"/>
</dbReference>
<dbReference type="GO" id="GO:0015772">
    <property type="term" value="P:oligosaccharide transport"/>
    <property type="evidence" value="ECO:0007669"/>
    <property type="project" value="TreeGrafter"/>
</dbReference>
<gene>
    <name evidence="12" type="ORF">VIN01S_29230</name>
</gene>
<evidence type="ECO:0000256" key="11">
    <source>
        <dbReference type="SAM" id="SignalP"/>
    </source>
</evidence>
<keyword evidence="3" id="KW-1134">Transmembrane beta strand</keyword>
<feature type="chain" id="PRO_5021239853" description="Porin" evidence="11">
    <location>
        <begin position="22"/>
        <end position="248"/>
    </location>
</feature>
<comment type="caution">
    <text evidence="12">The sequence shown here is derived from an EMBL/GenBank/DDBJ whole genome shotgun (WGS) entry which is preliminary data.</text>
</comment>
<evidence type="ECO:0000256" key="1">
    <source>
        <dbReference type="ARBA" id="ARBA00004442"/>
    </source>
</evidence>
<evidence type="ECO:0000256" key="7">
    <source>
        <dbReference type="ARBA" id="ARBA00023065"/>
    </source>
</evidence>
<accession>A0A4Y3HY69</accession>
<sequence>MKKLLLTLPAVCMFAPITTVAATEGVVQDNYSKVQLVTRTQYRTASDQFLQMFRIAGVVTEQDSMLRGMYWSIETNASMGNDFSEFKSSYNEAEFNKGFYFGKNAIKPGAVFSWNSSGLRVDPYVEFDRRWTKDFSTAIRARYNINTYDSTDIYGETDRDRTQRYDLYISYNLTDSVNIKYNPTYYVKTDNYHNRNGENDILEHNVTVQYDATERFKPFIELGDLGYNERFDDTEYQIRLGFRYQLAN</sequence>
<keyword evidence="9" id="KW-0472">Membrane</keyword>
<dbReference type="OrthoDB" id="6587074at2"/>
<keyword evidence="7" id="KW-0406">Ion transport</keyword>
<evidence type="ECO:0000256" key="3">
    <source>
        <dbReference type="ARBA" id="ARBA00022452"/>
    </source>
</evidence>
<evidence type="ECO:0000256" key="8">
    <source>
        <dbReference type="ARBA" id="ARBA00023114"/>
    </source>
</evidence>
<evidence type="ECO:0000256" key="9">
    <source>
        <dbReference type="ARBA" id="ARBA00023136"/>
    </source>
</evidence>
<dbReference type="RefSeq" id="WP_141346575.1">
    <property type="nucleotide sequence ID" value="NZ_BJLF01000016.1"/>
</dbReference>
<evidence type="ECO:0008006" key="14">
    <source>
        <dbReference type="Google" id="ProtNLM"/>
    </source>
</evidence>
<feature type="signal peptide" evidence="11">
    <location>
        <begin position="1"/>
        <end position="21"/>
    </location>
</feature>
<dbReference type="PANTHER" id="PTHR38105">
    <property type="entry name" value="OUTER MEMBRANE PROTEIN-RELATED-RELATED"/>
    <property type="match status" value="1"/>
</dbReference>
<dbReference type="GO" id="GO:0046930">
    <property type="term" value="C:pore complex"/>
    <property type="evidence" value="ECO:0007669"/>
    <property type="project" value="UniProtKB-KW"/>
</dbReference>
<evidence type="ECO:0000256" key="10">
    <source>
        <dbReference type="ARBA" id="ARBA00023237"/>
    </source>
</evidence>
<dbReference type="InterPro" id="IPR009331">
    <property type="entry name" value="Oligogalacturonate-sp_porin"/>
</dbReference>
<evidence type="ECO:0000256" key="5">
    <source>
        <dbReference type="ARBA" id="ARBA00022692"/>
    </source>
</evidence>
<evidence type="ECO:0000256" key="2">
    <source>
        <dbReference type="ARBA" id="ARBA00022448"/>
    </source>
</evidence>
<keyword evidence="6 11" id="KW-0732">Signal</keyword>
<reference evidence="12 13" key="1">
    <citation type="submission" date="2019-06" db="EMBL/GenBank/DDBJ databases">
        <title>Whole genome shotgun sequence of Vibrio inusitatus NBRC 102082.</title>
        <authorList>
            <person name="Hosoyama A."/>
            <person name="Uohara A."/>
            <person name="Ohji S."/>
            <person name="Ichikawa N."/>
        </authorList>
    </citation>
    <scope>NUCLEOTIDE SEQUENCE [LARGE SCALE GENOMIC DNA]</scope>
    <source>
        <strain evidence="12 13">NBRC 102082</strain>
    </source>
</reference>
<protein>
    <recommendedName>
        <fullName evidence="14">Porin</fullName>
    </recommendedName>
</protein>
<keyword evidence="10" id="KW-0998">Cell outer membrane</keyword>
<dbReference type="Gene3D" id="2.40.160.40">
    <property type="entry name" value="monomeric porin ompg"/>
    <property type="match status" value="1"/>
</dbReference>
<keyword evidence="13" id="KW-1185">Reference proteome</keyword>
<dbReference type="Pfam" id="PF06178">
    <property type="entry name" value="KdgM"/>
    <property type="match status" value="1"/>
</dbReference>